<dbReference type="CDD" id="cd01949">
    <property type="entry name" value="GGDEF"/>
    <property type="match status" value="1"/>
</dbReference>
<keyword evidence="4" id="KW-0472">Membrane</keyword>
<dbReference type="PROSITE" id="PS50885">
    <property type="entry name" value="HAMP"/>
    <property type="match status" value="1"/>
</dbReference>
<organism evidence="8 9">
    <name type="scientific">Thauera terpenica 58Eu</name>
    <dbReference type="NCBI Taxonomy" id="1348657"/>
    <lineage>
        <taxon>Bacteria</taxon>
        <taxon>Pseudomonadati</taxon>
        <taxon>Pseudomonadota</taxon>
        <taxon>Betaproteobacteria</taxon>
        <taxon>Rhodocyclales</taxon>
        <taxon>Zoogloeaceae</taxon>
        <taxon>Thauera</taxon>
    </lineage>
</organism>
<dbReference type="eggNOG" id="COG3706">
    <property type="taxonomic scope" value="Bacteria"/>
</dbReference>
<reference evidence="8 9" key="1">
    <citation type="submission" date="2013-06" db="EMBL/GenBank/DDBJ databases">
        <title>Draft genome sequence of Thauera terpenica.</title>
        <authorList>
            <person name="Liu B."/>
            <person name="Frostegard A.H."/>
            <person name="Shapleigh J.P."/>
        </authorList>
    </citation>
    <scope>NUCLEOTIDE SEQUENCE [LARGE SCALE GENOMIC DNA]</scope>
    <source>
        <strain evidence="8 9">58Eu</strain>
    </source>
</reference>
<keyword evidence="5" id="KW-0732">Signal</keyword>
<evidence type="ECO:0000256" key="3">
    <source>
        <dbReference type="SAM" id="Coils"/>
    </source>
</evidence>
<dbReference type="GO" id="GO:0007165">
    <property type="term" value="P:signal transduction"/>
    <property type="evidence" value="ECO:0007669"/>
    <property type="project" value="InterPro"/>
</dbReference>
<gene>
    <name evidence="8" type="ORF">M622_16610</name>
</gene>
<dbReference type="Proteomes" id="UP000015455">
    <property type="component" value="Unassembled WGS sequence"/>
</dbReference>
<evidence type="ECO:0000259" key="7">
    <source>
        <dbReference type="PROSITE" id="PS50887"/>
    </source>
</evidence>
<dbReference type="Gene3D" id="6.10.340.10">
    <property type="match status" value="1"/>
</dbReference>
<keyword evidence="3" id="KW-0175">Coiled coil</keyword>
<keyword evidence="4" id="KW-0812">Transmembrane</keyword>
<dbReference type="RefSeq" id="WP_021249821.1">
    <property type="nucleotide sequence ID" value="NZ_ATJV01000061.1"/>
</dbReference>
<dbReference type="Pfam" id="PF00672">
    <property type="entry name" value="HAMP"/>
    <property type="match status" value="1"/>
</dbReference>
<keyword evidence="9" id="KW-1185">Reference proteome</keyword>
<feature type="domain" description="GGDEF" evidence="7">
    <location>
        <begin position="434"/>
        <end position="563"/>
    </location>
</feature>
<dbReference type="STRING" id="1348657.M622_16610"/>
<dbReference type="Pfam" id="PF00990">
    <property type="entry name" value="GGDEF"/>
    <property type="match status" value="1"/>
</dbReference>
<dbReference type="CDD" id="cd06225">
    <property type="entry name" value="HAMP"/>
    <property type="match status" value="1"/>
</dbReference>
<dbReference type="PROSITE" id="PS50887">
    <property type="entry name" value="GGDEF"/>
    <property type="match status" value="1"/>
</dbReference>
<dbReference type="NCBIfam" id="TIGR00254">
    <property type="entry name" value="GGDEF"/>
    <property type="match status" value="1"/>
</dbReference>
<evidence type="ECO:0000256" key="5">
    <source>
        <dbReference type="SAM" id="SignalP"/>
    </source>
</evidence>
<comment type="caution">
    <text evidence="8">The sequence shown here is derived from an EMBL/GenBank/DDBJ whole genome shotgun (WGS) entry which is preliminary data.</text>
</comment>
<dbReference type="PATRIC" id="fig|1348657.5.peg.2408"/>
<evidence type="ECO:0000313" key="9">
    <source>
        <dbReference type="Proteomes" id="UP000015455"/>
    </source>
</evidence>
<feature type="signal peptide" evidence="5">
    <location>
        <begin position="1"/>
        <end position="24"/>
    </location>
</feature>
<proteinExistence type="predicted"/>
<dbReference type="EC" id="2.7.7.65" evidence="1"/>
<dbReference type="InterPro" id="IPR003660">
    <property type="entry name" value="HAMP_dom"/>
</dbReference>
<dbReference type="GO" id="GO:0052621">
    <property type="term" value="F:diguanylate cyclase activity"/>
    <property type="evidence" value="ECO:0007669"/>
    <property type="project" value="UniProtKB-EC"/>
</dbReference>
<dbReference type="InterPro" id="IPR000160">
    <property type="entry name" value="GGDEF_dom"/>
</dbReference>
<evidence type="ECO:0000313" key="8">
    <source>
        <dbReference type="EMBL" id="EPZ15102.1"/>
    </source>
</evidence>
<dbReference type="OrthoDB" id="5496380at2"/>
<feature type="chain" id="PRO_5004560951" description="diguanylate cyclase" evidence="5">
    <location>
        <begin position="25"/>
        <end position="563"/>
    </location>
</feature>
<protein>
    <recommendedName>
        <fullName evidence="1">diguanylate cyclase</fullName>
        <ecNumber evidence="1">2.7.7.65</ecNumber>
    </recommendedName>
</protein>
<dbReference type="eggNOG" id="COG4191">
    <property type="taxonomic scope" value="Bacteria"/>
</dbReference>
<dbReference type="AlphaFoldDB" id="S9ZNP3"/>
<accession>S9ZNP3</accession>
<comment type="catalytic activity">
    <reaction evidence="2">
        <text>2 GTP = 3',3'-c-di-GMP + 2 diphosphate</text>
        <dbReference type="Rhea" id="RHEA:24898"/>
        <dbReference type="ChEBI" id="CHEBI:33019"/>
        <dbReference type="ChEBI" id="CHEBI:37565"/>
        <dbReference type="ChEBI" id="CHEBI:58805"/>
        <dbReference type="EC" id="2.7.7.65"/>
    </reaction>
</comment>
<dbReference type="PANTHER" id="PTHR45138:SF9">
    <property type="entry name" value="DIGUANYLATE CYCLASE DGCM-RELATED"/>
    <property type="match status" value="1"/>
</dbReference>
<dbReference type="InterPro" id="IPR050469">
    <property type="entry name" value="Diguanylate_Cyclase"/>
</dbReference>
<evidence type="ECO:0000259" key="6">
    <source>
        <dbReference type="PROSITE" id="PS50885"/>
    </source>
</evidence>
<dbReference type="PANTHER" id="PTHR45138">
    <property type="entry name" value="REGULATORY COMPONENTS OF SENSORY TRANSDUCTION SYSTEM"/>
    <property type="match status" value="1"/>
</dbReference>
<dbReference type="SMART" id="SM00304">
    <property type="entry name" value="HAMP"/>
    <property type="match status" value="1"/>
</dbReference>
<evidence type="ECO:0000256" key="1">
    <source>
        <dbReference type="ARBA" id="ARBA00012528"/>
    </source>
</evidence>
<sequence>MNLKTRFLLLAALLVLTASATAWAVFQRIAEGIIEQWGVRLAETQVRYDSARLLQPVAREVALARQMADSSVLRRWARKPDNASNFAQAQVEMESFRANFKDQSYFVALLESGAYFHNNANREFVDQPLRYHLSPDRPADAWFYATIRDGRDFHLNVNRDAMLGVTKLWVNVLLRDGERVLGVVGTGLELDSFIRDVVDVSPSGIRTLFVDHRGAIQLSGDRDLITYASAASPIADKQGVYRLLDHEEDRSRLRAMLTQLATSASPPTTVLSHFFSVGGKRHLAGIAYLAELGWFEITLLDLDQLMPVSRLNIAALAFAAALLLTLAIVHLSLGRLVFQPITALERAILKIRDDDPTPVALPSGKGEIGSLIKHFEAMAEAVSTTRAELEQRVSERTEALNRLARVDDLTGLINRRGMSELITEEINRGVRQNTAFGMIWIDLDHFKEINDQLGHAIGDEALKAVAKLLRAQIRPYDRAARWGGDEFLVMLWPCDQSTLATLGERIRAQAEQSLQLSDGRRITLSIGAHLVQPGETEEQALLHADKALYRAKAGGRNRIEFSG</sequence>
<keyword evidence="4" id="KW-1133">Transmembrane helix</keyword>
<feature type="coiled-coil region" evidence="3">
    <location>
        <begin position="372"/>
        <end position="406"/>
    </location>
</feature>
<name>S9ZNP3_9RHOO</name>
<dbReference type="InterPro" id="IPR029787">
    <property type="entry name" value="Nucleotide_cyclase"/>
</dbReference>
<dbReference type="SMART" id="SM00267">
    <property type="entry name" value="GGDEF"/>
    <property type="match status" value="1"/>
</dbReference>
<feature type="transmembrane region" description="Helical" evidence="4">
    <location>
        <begin position="313"/>
        <end position="338"/>
    </location>
</feature>
<dbReference type="EMBL" id="ATJV01000061">
    <property type="protein sequence ID" value="EPZ15102.1"/>
    <property type="molecule type" value="Genomic_DNA"/>
</dbReference>
<dbReference type="InterPro" id="IPR043128">
    <property type="entry name" value="Rev_trsase/Diguanyl_cyclase"/>
</dbReference>
<evidence type="ECO:0000256" key="2">
    <source>
        <dbReference type="ARBA" id="ARBA00034247"/>
    </source>
</evidence>
<dbReference type="GO" id="GO:0016020">
    <property type="term" value="C:membrane"/>
    <property type="evidence" value="ECO:0007669"/>
    <property type="project" value="InterPro"/>
</dbReference>
<dbReference type="Gene3D" id="3.30.70.270">
    <property type="match status" value="1"/>
</dbReference>
<dbReference type="SUPFAM" id="SSF55073">
    <property type="entry name" value="Nucleotide cyclase"/>
    <property type="match status" value="1"/>
</dbReference>
<dbReference type="FunFam" id="3.30.70.270:FF:000001">
    <property type="entry name" value="Diguanylate cyclase domain protein"/>
    <property type="match status" value="1"/>
</dbReference>
<feature type="domain" description="HAMP" evidence="6">
    <location>
        <begin position="335"/>
        <end position="387"/>
    </location>
</feature>
<evidence type="ECO:0000256" key="4">
    <source>
        <dbReference type="SAM" id="Phobius"/>
    </source>
</evidence>